<organism evidence="2 3">
    <name type="scientific">Pseudonocardia hierapolitana</name>
    <dbReference type="NCBI Taxonomy" id="1128676"/>
    <lineage>
        <taxon>Bacteria</taxon>
        <taxon>Bacillati</taxon>
        <taxon>Actinomycetota</taxon>
        <taxon>Actinomycetes</taxon>
        <taxon>Pseudonocardiales</taxon>
        <taxon>Pseudonocardiaceae</taxon>
        <taxon>Pseudonocardia</taxon>
    </lineage>
</organism>
<dbReference type="Proteomes" id="UP000321261">
    <property type="component" value="Unassembled WGS sequence"/>
</dbReference>
<evidence type="ECO:0000313" key="3">
    <source>
        <dbReference type="Proteomes" id="UP000321261"/>
    </source>
</evidence>
<sequence length="41" mass="4584">MSERASESLWGMEGSTEEARGGYELSQRPREAPAERSEAVR</sequence>
<feature type="compositionally biased region" description="Basic and acidic residues" evidence="1">
    <location>
        <begin position="17"/>
        <end position="41"/>
    </location>
</feature>
<evidence type="ECO:0000256" key="1">
    <source>
        <dbReference type="SAM" id="MobiDB-lite"/>
    </source>
</evidence>
<accession>A0A561SWA5</accession>
<comment type="caution">
    <text evidence="2">The sequence shown here is derived from an EMBL/GenBank/DDBJ whole genome shotgun (WGS) entry which is preliminary data.</text>
</comment>
<keyword evidence="3" id="KW-1185">Reference proteome</keyword>
<evidence type="ECO:0000313" key="2">
    <source>
        <dbReference type="EMBL" id="TWF79145.1"/>
    </source>
</evidence>
<gene>
    <name evidence="2" type="ORF">FHX44_115071</name>
</gene>
<dbReference type="EMBL" id="VIWU01000001">
    <property type="protein sequence ID" value="TWF79145.1"/>
    <property type="molecule type" value="Genomic_DNA"/>
</dbReference>
<name>A0A561SWA5_9PSEU</name>
<reference evidence="2 3" key="1">
    <citation type="submission" date="2019-06" db="EMBL/GenBank/DDBJ databases">
        <title>Sequencing the genomes of 1000 actinobacteria strains.</title>
        <authorList>
            <person name="Klenk H.-P."/>
        </authorList>
    </citation>
    <scope>NUCLEOTIDE SEQUENCE [LARGE SCALE GENOMIC DNA]</scope>
    <source>
        <strain evidence="2 3">DSM 45671</strain>
    </source>
</reference>
<protein>
    <submittedName>
        <fullName evidence="2">Uncharacterized protein</fullName>
    </submittedName>
</protein>
<proteinExistence type="predicted"/>
<dbReference type="AlphaFoldDB" id="A0A561SWA5"/>
<feature type="region of interest" description="Disordered" evidence="1">
    <location>
        <begin position="1"/>
        <end position="41"/>
    </location>
</feature>